<evidence type="ECO:0000313" key="2">
    <source>
        <dbReference type="EMBL" id="OMJ29207.1"/>
    </source>
</evidence>
<dbReference type="AlphaFoldDB" id="A0A1R1YQP2"/>
<evidence type="ECO:0000256" key="1">
    <source>
        <dbReference type="SAM" id="MobiDB-lite"/>
    </source>
</evidence>
<feature type="non-terminal residue" evidence="2">
    <location>
        <position position="37"/>
    </location>
</feature>
<dbReference type="EMBL" id="LSSM01000350">
    <property type="protein sequence ID" value="OMJ29207.1"/>
    <property type="molecule type" value="Genomic_DNA"/>
</dbReference>
<reference evidence="3" key="1">
    <citation type="submission" date="2017-01" db="EMBL/GenBank/DDBJ databases">
        <authorList>
            <person name="Wang Y."/>
            <person name="White M."/>
            <person name="Kvist S."/>
            <person name="Moncalvo J.-M."/>
        </authorList>
    </citation>
    <scope>NUCLEOTIDE SEQUENCE [LARGE SCALE GENOMIC DNA]</scope>
    <source>
        <strain evidence="3">ID-206-W2</strain>
    </source>
</reference>
<sequence length="37" mass="4181">MENTKNSNSGLRRTTRRSSNSATVPNSSQTQSRQRSR</sequence>
<proteinExistence type="predicted"/>
<organism evidence="2 3">
    <name type="scientific">Smittium culicis</name>
    <dbReference type="NCBI Taxonomy" id="133412"/>
    <lineage>
        <taxon>Eukaryota</taxon>
        <taxon>Fungi</taxon>
        <taxon>Fungi incertae sedis</taxon>
        <taxon>Zoopagomycota</taxon>
        <taxon>Kickxellomycotina</taxon>
        <taxon>Harpellomycetes</taxon>
        <taxon>Harpellales</taxon>
        <taxon>Legeriomycetaceae</taxon>
        <taxon>Smittium</taxon>
    </lineage>
</organism>
<feature type="region of interest" description="Disordered" evidence="1">
    <location>
        <begin position="1"/>
        <end position="37"/>
    </location>
</feature>
<comment type="caution">
    <text evidence="2">The sequence shown here is derived from an EMBL/GenBank/DDBJ whole genome shotgun (WGS) entry which is preliminary data.</text>
</comment>
<evidence type="ECO:0000313" key="3">
    <source>
        <dbReference type="Proteomes" id="UP000187429"/>
    </source>
</evidence>
<protein>
    <submittedName>
        <fullName evidence="2">Uncharacterized protein</fullName>
    </submittedName>
</protein>
<keyword evidence="3" id="KW-1185">Reference proteome</keyword>
<dbReference type="Proteomes" id="UP000187429">
    <property type="component" value="Unassembled WGS sequence"/>
</dbReference>
<gene>
    <name evidence="2" type="ORF">AYI69_g1298</name>
</gene>
<accession>A0A1R1YQP2</accession>
<name>A0A1R1YQP2_9FUNG</name>